<dbReference type="InterPro" id="IPR027417">
    <property type="entry name" value="P-loop_NTPase"/>
</dbReference>
<name>A0AAJ1II81_9SPIO</name>
<keyword evidence="3" id="KW-0067">ATP-binding</keyword>
<dbReference type="AlphaFoldDB" id="A0AAJ1II81"/>
<dbReference type="Pfam" id="PF13635">
    <property type="entry name" value="DUF4143"/>
    <property type="match status" value="1"/>
</dbReference>
<sequence>MIDRQIEDEINILKNEFPIIAILGPRQSGKTTLSQKIFSDYEYISFEDYDVQEYAERDPRGFLRRYSGNVIFDEIQRKPNMISYLQTHVDKLKKNGRIVITGSHNFLLMEQISQSLAGRVGISKLLPFSIKEIEKLNEDKNDLIVKGFYPRIYDQNIRPEVFYKNYISTYVEKDLRQLKKVMKLDVFIKFMRILAGRTGQELNLKTIGEDCGVSHATIIEWISILETSFIIYRLKPFYNNYNKRLVKSPKIYFTDTGLVCRLLGIRKKEELDYHFLKGNIFETFIINEVLKANYNVGERFELYYWRDNHKKELDLIIDFGIKKVGIEIKSSETIHEKYFDGLKYWSELSKIERNKMILIYGGEENMIRNDMNVISWKNIYDGIVKNSI</sequence>
<dbReference type="InterPro" id="IPR041682">
    <property type="entry name" value="AAA_14"/>
</dbReference>
<dbReference type="InterPro" id="IPR025420">
    <property type="entry name" value="DUF4143"/>
</dbReference>
<protein>
    <submittedName>
        <fullName evidence="3">ATP-binding protein</fullName>
    </submittedName>
</protein>
<evidence type="ECO:0000313" key="4">
    <source>
        <dbReference type="Proteomes" id="UP001221217"/>
    </source>
</evidence>
<accession>A0AAJ1II81</accession>
<comment type="caution">
    <text evidence="3">The sequence shown here is derived from an EMBL/GenBank/DDBJ whole genome shotgun (WGS) entry which is preliminary data.</text>
</comment>
<evidence type="ECO:0000313" key="3">
    <source>
        <dbReference type="EMBL" id="MDC7228383.1"/>
    </source>
</evidence>
<dbReference type="SUPFAM" id="SSF52540">
    <property type="entry name" value="P-loop containing nucleoside triphosphate hydrolases"/>
    <property type="match status" value="1"/>
</dbReference>
<dbReference type="Pfam" id="PF13173">
    <property type="entry name" value="AAA_14"/>
    <property type="match status" value="1"/>
</dbReference>
<evidence type="ECO:0000259" key="2">
    <source>
        <dbReference type="Pfam" id="PF13635"/>
    </source>
</evidence>
<feature type="domain" description="DUF4143" evidence="2">
    <location>
        <begin position="172"/>
        <end position="331"/>
    </location>
</feature>
<evidence type="ECO:0000259" key="1">
    <source>
        <dbReference type="Pfam" id="PF13173"/>
    </source>
</evidence>
<dbReference type="EMBL" id="JAQQAL010000045">
    <property type="protein sequence ID" value="MDC7228383.1"/>
    <property type="molecule type" value="Genomic_DNA"/>
</dbReference>
<keyword evidence="3" id="KW-0547">Nucleotide-binding</keyword>
<dbReference type="GO" id="GO:0005524">
    <property type="term" value="F:ATP binding"/>
    <property type="evidence" value="ECO:0007669"/>
    <property type="project" value="UniProtKB-KW"/>
</dbReference>
<dbReference type="PANTHER" id="PTHR43566">
    <property type="entry name" value="CONSERVED PROTEIN"/>
    <property type="match status" value="1"/>
</dbReference>
<reference evidence="3 4" key="1">
    <citation type="submission" date="2022-12" db="EMBL/GenBank/DDBJ databases">
        <title>Metagenome assembled genome from gulf of manar.</title>
        <authorList>
            <person name="Kohli P."/>
            <person name="Pk S."/>
            <person name="Venkata Ramana C."/>
            <person name="Sasikala C."/>
        </authorList>
    </citation>
    <scope>NUCLEOTIDE SEQUENCE [LARGE SCALE GENOMIC DNA]</scope>
    <source>
        <strain evidence="3">JB008</strain>
    </source>
</reference>
<dbReference type="Proteomes" id="UP001221217">
    <property type="component" value="Unassembled WGS sequence"/>
</dbReference>
<gene>
    <name evidence="3" type="ORF">PQJ61_16590</name>
</gene>
<dbReference type="Gene3D" id="3.40.50.300">
    <property type="entry name" value="P-loop containing nucleotide triphosphate hydrolases"/>
    <property type="match status" value="1"/>
</dbReference>
<feature type="domain" description="AAA" evidence="1">
    <location>
        <begin position="17"/>
        <end position="133"/>
    </location>
</feature>
<organism evidence="3 4">
    <name type="scientific">Candidatus Thalassospirochaeta sargassi</name>
    <dbReference type="NCBI Taxonomy" id="3119039"/>
    <lineage>
        <taxon>Bacteria</taxon>
        <taxon>Pseudomonadati</taxon>
        <taxon>Spirochaetota</taxon>
        <taxon>Spirochaetia</taxon>
        <taxon>Spirochaetales</taxon>
        <taxon>Spirochaetaceae</taxon>
        <taxon>Candidatus Thalassospirochaeta</taxon>
    </lineage>
</organism>
<dbReference type="PANTHER" id="PTHR43566:SF2">
    <property type="entry name" value="DUF4143 DOMAIN-CONTAINING PROTEIN"/>
    <property type="match status" value="1"/>
</dbReference>
<proteinExistence type="predicted"/>